<evidence type="ECO:0000313" key="3">
    <source>
        <dbReference type="Proteomes" id="UP001172778"/>
    </source>
</evidence>
<evidence type="ECO:0000313" key="2">
    <source>
        <dbReference type="EMBL" id="MDK2122828.1"/>
    </source>
</evidence>
<feature type="transmembrane region" description="Helical" evidence="1">
    <location>
        <begin position="196"/>
        <end position="219"/>
    </location>
</feature>
<feature type="transmembrane region" description="Helical" evidence="1">
    <location>
        <begin position="6"/>
        <end position="26"/>
    </location>
</feature>
<feature type="transmembrane region" description="Helical" evidence="1">
    <location>
        <begin position="265"/>
        <end position="282"/>
    </location>
</feature>
<feature type="transmembrane region" description="Helical" evidence="1">
    <location>
        <begin position="326"/>
        <end position="346"/>
    </location>
</feature>
<feature type="transmembrane region" description="Helical" evidence="1">
    <location>
        <begin position="38"/>
        <end position="62"/>
    </location>
</feature>
<gene>
    <name evidence="2" type="ORF">PZA18_02055</name>
</gene>
<feature type="transmembrane region" description="Helical" evidence="1">
    <location>
        <begin position="164"/>
        <end position="184"/>
    </location>
</feature>
<feature type="transmembrane region" description="Helical" evidence="1">
    <location>
        <begin position="358"/>
        <end position="377"/>
    </location>
</feature>
<name>A0ABT7DUR1_9NEIS</name>
<feature type="transmembrane region" description="Helical" evidence="1">
    <location>
        <begin position="294"/>
        <end position="314"/>
    </location>
</feature>
<dbReference type="InterPro" id="IPR009978">
    <property type="entry name" value="Na_H_antiport_3"/>
</dbReference>
<sequence length="417" mass="44976">MSQTSLYFAAAIFALAVLHTFATKWFEHRAHRSPNHGGLWHLLGEVEVVFGLWALVLILGLWGLQGQKHAIDYLESCNFTEPLFVFAVMAIAATQPLLMAARRLVFLLARLAPGSSVVAAYFICLSVVPLLGSFITEPAAMTVAAILLRDRYFVDGVSTRFKYATLAVLLVNISIGGTLTPYAAPPVLMVASKWNWDISFMLATFGWKAALAVCVNALIVTARFRRELLAKVSDTPPAEVAMPAWVIVVHGLFLLATVIFSHHPVVFMGMFLFFLGFTAAYPRFQSPLLLRESLLVAFFLAGLVVIGGPQSWWLQPIIENLGPDSLFFGATGLTAITDNAALTYLGSLINGLSPEARYALVAGAVTGGGLTVIANAPNPAGFALLRERFDEGAISPLGLFRAALLPTLCAGASFYLL</sequence>
<comment type="caution">
    <text evidence="2">The sequence shown here is derived from an EMBL/GenBank/DDBJ whole genome shotgun (WGS) entry which is preliminary data.</text>
</comment>
<evidence type="ECO:0000256" key="1">
    <source>
        <dbReference type="SAM" id="Phobius"/>
    </source>
</evidence>
<accession>A0ABT7DUR1</accession>
<dbReference type="RefSeq" id="WP_284099116.1">
    <property type="nucleotide sequence ID" value="NZ_JARRAF010000002.1"/>
</dbReference>
<keyword evidence="1" id="KW-1133">Transmembrane helix</keyword>
<feature type="transmembrane region" description="Helical" evidence="1">
    <location>
        <begin position="240"/>
        <end position="259"/>
    </location>
</feature>
<protein>
    <submittedName>
        <fullName evidence="2">Na+/H+ antiporter</fullName>
    </submittedName>
</protein>
<proteinExistence type="predicted"/>
<reference evidence="2" key="1">
    <citation type="submission" date="2023-03" db="EMBL/GenBank/DDBJ databases">
        <title>Chitinimonas shenzhenensis gen. nov., sp. nov., a novel member of family Burkholderiaceae isolated from activated sludge collected in Shen Zhen, China.</title>
        <authorList>
            <person name="Wang X."/>
        </authorList>
    </citation>
    <scope>NUCLEOTIDE SEQUENCE</scope>
    <source>
        <strain evidence="2">DQS-5</strain>
    </source>
</reference>
<dbReference type="Proteomes" id="UP001172778">
    <property type="component" value="Unassembled WGS sequence"/>
</dbReference>
<feature type="transmembrane region" description="Helical" evidence="1">
    <location>
        <begin position="397"/>
        <end position="416"/>
    </location>
</feature>
<keyword evidence="3" id="KW-1185">Reference proteome</keyword>
<dbReference type="Pfam" id="PF07399">
    <property type="entry name" value="Na_H_antiport_3"/>
    <property type="match status" value="1"/>
</dbReference>
<dbReference type="EMBL" id="JARRAF010000002">
    <property type="protein sequence ID" value="MDK2122828.1"/>
    <property type="molecule type" value="Genomic_DNA"/>
</dbReference>
<feature type="transmembrane region" description="Helical" evidence="1">
    <location>
        <begin position="82"/>
        <end position="100"/>
    </location>
</feature>
<keyword evidence="1" id="KW-0472">Membrane</keyword>
<keyword evidence="1" id="KW-0812">Transmembrane</keyword>
<feature type="transmembrane region" description="Helical" evidence="1">
    <location>
        <begin position="134"/>
        <end position="152"/>
    </location>
</feature>
<organism evidence="2 3">
    <name type="scientific">Parachitinimonas caeni</name>
    <dbReference type="NCBI Taxonomy" id="3031301"/>
    <lineage>
        <taxon>Bacteria</taxon>
        <taxon>Pseudomonadati</taxon>
        <taxon>Pseudomonadota</taxon>
        <taxon>Betaproteobacteria</taxon>
        <taxon>Neisseriales</taxon>
        <taxon>Chitinibacteraceae</taxon>
        <taxon>Parachitinimonas</taxon>
    </lineage>
</organism>